<reference evidence="2 3" key="1">
    <citation type="submission" date="2024-07" db="EMBL/GenBank/DDBJ databases">
        <authorList>
            <person name="Thanompreechachai J."/>
            <person name="Duangmal K."/>
        </authorList>
    </citation>
    <scope>NUCLEOTIDE SEQUENCE [LARGE SCALE GENOMIC DNA]</scope>
    <source>
        <strain evidence="2 3">KCTC 19886</strain>
    </source>
</reference>
<dbReference type="Pfam" id="PF01261">
    <property type="entry name" value="AP_endonuc_2"/>
    <property type="match status" value="1"/>
</dbReference>
<dbReference type="InterPro" id="IPR050312">
    <property type="entry name" value="IolE/XylAMocC-like"/>
</dbReference>
<sequence length="282" mass="30494">MSAVEDTSPTAADLPEGRIRVALSTTCSYPESTTAAFEIAARLGYDGVEVLVWTDPVSQDAAALRRLVEHFEVPVLSVHAPTLLLTQRTWGRGDPWGKLERSAELAATLGADTVVVHPPFRWQREYATGFVAGIEALEARTGVTMAVENMFPWRARGREVVAYAPGWDPTELGYRHLTLDYSHAATSGQDCLELTKAFGERLAHVHLCDGTGSAKDEHLVPGDGSQPVAAALAELARTGFAGVVAAEVNTRRARGRAAREEALARTLRFAREHLARTPEVTA</sequence>
<dbReference type="InterPro" id="IPR036237">
    <property type="entry name" value="Xyl_isomerase-like_sf"/>
</dbReference>
<dbReference type="PANTHER" id="PTHR12110">
    <property type="entry name" value="HYDROXYPYRUVATE ISOMERASE"/>
    <property type="match status" value="1"/>
</dbReference>
<proteinExistence type="predicted"/>
<evidence type="ECO:0000313" key="3">
    <source>
        <dbReference type="Proteomes" id="UP001555826"/>
    </source>
</evidence>
<feature type="domain" description="Xylose isomerase-like TIM barrel" evidence="1">
    <location>
        <begin position="37"/>
        <end position="272"/>
    </location>
</feature>
<keyword evidence="2" id="KW-0413">Isomerase</keyword>
<comment type="caution">
    <text evidence="2">The sequence shown here is derived from an EMBL/GenBank/DDBJ whole genome shotgun (WGS) entry which is preliminary data.</text>
</comment>
<dbReference type="Proteomes" id="UP001555826">
    <property type="component" value="Unassembled WGS sequence"/>
</dbReference>
<keyword evidence="3" id="KW-1185">Reference proteome</keyword>
<evidence type="ECO:0000259" key="1">
    <source>
        <dbReference type="Pfam" id="PF01261"/>
    </source>
</evidence>
<dbReference type="EMBL" id="JBFNQN010000003">
    <property type="protein sequence ID" value="MEW9264098.1"/>
    <property type="molecule type" value="Genomic_DNA"/>
</dbReference>
<dbReference type="Gene3D" id="3.20.20.150">
    <property type="entry name" value="Divalent-metal-dependent TIM barrel enzymes"/>
    <property type="match status" value="1"/>
</dbReference>
<organism evidence="2 3">
    <name type="scientific">Kineococcus endophyticus</name>
    <dbReference type="NCBI Taxonomy" id="1181883"/>
    <lineage>
        <taxon>Bacteria</taxon>
        <taxon>Bacillati</taxon>
        <taxon>Actinomycetota</taxon>
        <taxon>Actinomycetes</taxon>
        <taxon>Kineosporiales</taxon>
        <taxon>Kineosporiaceae</taxon>
        <taxon>Kineococcus</taxon>
    </lineage>
</organism>
<evidence type="ECO:0000313" key="2">
    <source>
        <dbReference type="EMBL" id="MEW9264098.1"/>
    </source>
</evidence>
<dbReference type="PANTHER" id="PTHR12110:SF47">
    <property type="match status" value="1"/>
</dbReference>
<dbReference type="GO" id="GO:0016853">
    <property type="term" value="F:isomerase activity"/>
    <property type="evidence" value="ECO:0007669"/>
    <property type="project" value="UniProtKB-KW"/>
</dbReference>
<dbReference type="SUPFAM" id="SSF51658">
    <property type="entry name" value="Xylose isomerase-like"/>
    <property type="match status" value="1"/>
</dbReference>
<name>A0ABV3P3U9_9ACTN</name>
<gene>
    <name evidence="2" type="ORF">AB1207_05020</name>
</gene>
<protein>
    <submittedName>
        <fullName evidence="2">Sugar phosphate isomerase/epimerase</fullName>
    </submittedName>
</protein>
<dbReference type="InterPro" id="IPR013022">
    <property type="entry name" value="Xyl_isomerase-like_TIM-brl"/>
</dbReference>
<dbReference type="RefSeq" id="WP_367636705.1">
    <property type="nucleotide sequence ID" value="NZ_JBFNQN010000003.1"/>
</dbReference>
<accession>A0ABV3P3U9</accession>